<keyword evidence="3" id="KW-1185">Reference proteome</keyword>
<comment type="caution">
    <text evidence="2">The sequence shown here is derived from an EMBL/GenBank/DDBJ whole genome shotgun (WGS) entry which is preliminary data.</text>
</comment>
<feature type="region of interest" description="Disordered" evidence="1">
    <location>
        <begin position="114"/>
        <end position="143"/>
    </location>
</feature>
<dbReference type="OrthoDB" id="7847197at2"/>
<proteinExistence type="predicted"/>
<gene>
    <name evidence="2" type="ORF">C8N43_2235</name>
</gene>
<dbReference type="RefSeq" id="WP_107845652.1">
    <property type="nucleotide sequence ID" value="NZ_QBKS01000001.1"/>
</dbReference>
<evidence type="ECO:0000256" key="1">
    <source>
        <dbReference type="SAM" id="MobiDB-lite"/>
    </source>
</evidence>
<dbReference type="Proteomes" id="UP000243978">
    <property type="component" value="Unassembled WGS sequence"/>
</dbReference>
<evidence type="ECO:0000313" key="2">
    <source>
        <dbReference type="EMBL" id="PTX57565.1"/>
    </source>
</evidence>
<feature type="compositionally biased region" description="Polar residues" evidence="1">
    <location>
        <begin position="561"/>
        <end position="570"/>
    </location>
</feature>
<organism evidence="2 3">
    <name type="scientific">Litoreibacter ponti</name>
    <dbReference type="NCBI Taxonomy" id="1510457"/>
    <lineage>
        <taxon>Bacteria</taxon>
        <taxon>Pseudomonadati</taxon>
        <taxon>Pseudomonadota</taxon>
        <taxon>Alphaproteobacteria</taxon>
        <taxon>Rhodobacterales</taxon>
        <taxon>Roseobacteraceae</taxon>
        <taxon>Litoreibacter</taxon>
    </lineage>
</organism>
<accession>A0A2T6BNB8</accession>
<sequence length="614" mass="67747">MIRLSLFILVVLTRIGNANPAIVKSGEHETFSRLVIYSGANTSWSESRDGTTFRVTLEDFSEGFDLDEVFELIPRTRIAEIDATDGELVIRLGCDCTTSIEPIERVGLLIDIQDPPPEPEFPLQAAQDERSPDPMPRTLETGTGTLLRPEASEYIRKFRSDLARSVTEAANRQLLDPVVSPMSANSSELGLEVFGSDRIRASSAIERAAGANPNVEKEQIGICPDENLVAIEEWTNGSSFSQQISEIRRQFLDEPGFVKEDEAMALTRLYLAFAMTAEARQTVVTFELEGDGAAFAERISHIIDGSTGNHENVFGKDCRGPSSIWSALSEDNDRANRLSLEQSKEISRAFFNIPREVQRIIGPRLISRLNQAGHQTSADIVKGTIANPFAVDGDEPVSQARLLLADQDEMMQLLARKDERSPEIMVQILQESWDRRVPLADETFSVIQSFAFELRNSDKSEEIRAGLIRNLVLRERVIEALDMVAELVETDAFQELVAEIADKTIALEDDAKFAKASLRLSEQPFLNALEVSQKSKVSSRLAGLDLPELARTYSPGDIEKPSNTISTSENAKAPNPDAPLQVTASLETARESLRRVSASRGAIEAMLQGAGEIE</sequence>
<dbReference type="EMBL" id="QBKS01000001">
    <property type="protein sequence ID" value="PTX57565.1"/>
    <property type="molecule type" value="Genomic_DNA"/>
</dbReference>
<reference evidence="2 3" key="1">
    <citation type="submission" date="2018-04" db="EMBL/GenBank/DDBJ databases">
        <title>Genomic Encyclopedia of Archaeal and Bacterial Type Strains, Phase II (KMG-II): from individual species to whole genera.</title>
        <authorList>
            <person name="Goeker M."/>
        </authorList>
    </citation>
    <scope>NUCLEOTIDE SEQUENCE [LARGE SCALE GENOMIC DNA]</scope>
    <source>
        <strain evidence="2 3">DSM 100977</strain>
    </source>
</reference>
<name>A0A2T6BNB8_9RHOB</name>
<dbReference type="AlphaFoldDB" id="A0A2T6BNB8"/>
<evidence type="ECO:0000313" key="3">
    <source>
        <dbReference type="Proteomes" id="UP000243978"/>
    </source>
</evidence>
<protein>
    <submittedName>
        <fullName evidence="2">Uncharacterized protein</fullName>
    </submittedName>
</protein>
<feature type="region of interest" description="Disordered" evidence="1">
    <location>
        <begin position="552"/>
        <end position="579"/>
    </location>
</feature>